<dbReference type="EMBL" id="GGEC01024400">
    <property type="protein sequence ID" value="MBX04884.1"/>
    <property type="molecule type" value="Transcribed_RNA"/>
</dbReference>
<dbReference type="EMBL" id="GGEC01024402">
    <property type="protein sequence ID" value="MBX04886.1"/>
    <property type="molecule type" value="Transcribed_RNA"/>
</dbReference>
<proteinExistence type="predicted"/>
<sequence length="41" mass="4760">MLKLPVLPFLKLRGSRRLNCWSICLNCYCWGARTIFLAKSS</sequence>
<dbReference type="EMBL" id="GGEC01024399">
    <property type="protein sequence ID" value="MBX04883.1"/>
    <property type="molecule type" value="Transcribed_RNA"/>
</dbReference>
<name>A0A2P2KGP3_RHIMU</name>
<protein>
    <submittedName>
        <fullName evidence="1">Dihydroorotase isoform X2</fullName>
    </submittedName>
</protein>
<dbReference type="AlphaFoldDB" id="A0A2P2KGP3"/>
<evidence type="ECO:0000313" key="1">
    <source>
        <dbReference type="EMBL" id="MBX04883.1"/>
    </source>
</evidence>
<reference evidence="1" key="1">
    <citation type="submission" date="2018-02" db="EMBL/GenBank/DDBJ databases">
        <title>Rhizophora mucronata_Transcriptome.</title>
        <authorList>
            <person name="Meera S.P."/>
            <person name="Sreeshan A."/>
            <person name="Augustine A."/>
        </authorList>
    </citation>
    <scope>NUCLEOTIDE SEQUENCE</scope>
    <source>
        <tissue evidence="1">Leaf</tissue>
    </source>
</reference>
<organism evidence="1">
    <name type="scientific">Rhizophora mucronata</name>
    <name type="common">Asiatic mangrove</name>
    <dbReference type="NCBI Taxonomy" id="61149"/>
    <lineage>
        <taxon>Eukaryota</taxon>
        <taxon>Viridiplantae</taxon>
        <taxon>Streptophyta</taxon>
        <taxon>Embryophyta</taxon>
        <taxon>Tracheophyta</taxon>
        <taxon>Spermatophyta</taxon>
        <taxon>Magnoliopsida</taxon>
        <taxon>eudicotyledons</taxon>
        <taxon>Gunneridae</taxon>
        <taxon>Pentapetalae</taxon>
        <taxon>rosids</taxon>
        <taxon>fabids</taxon>
        <taxon>Malpighiales</taxon>
        <taxon>Rhizophoraceae</taxon>
        <taxon>Rhizophora</taxon>
    </lineage>
</organism>
<accession>A0A2P2KGP3</accession>